<dbReference type="SUPFAM" id="SSF51735">
    <property type="entry name" value="NAD(P)-binding Rossmann-fold domains"/>
    <property type="match status" value="1"/>
</dbReference>
<evidence type="ECO:0000256" key="1">
    <source>
        <dbReference type="RuleBase" id="RU000363"/>
    </source>
</evidence>
<dbReference type="Pfam" id="PF13561">
    <property type="entry name" value="adh_short_C2"/>
    <property type="match status" value="1"/>
</dbReference>
<evidence type="ECO:0000313" key="3">
    <source>
        <dbReference type="Proteomes" id="UP000678393"/>
    </source>
</evidence>
<dbReference type="AlphaFoldDB" id="A0A8S3Z112"/>
<protein>
    <submittedName>
        <fullName evidence="2">Uncharacterized protein</fullName>
    </submittedName>
</protein>
<dbReference type="PRINTS" id="PR00081">
    <property type="entry name" value="GDHRDH"/>
</dbReference>
<keyword evidence="3" id="KW-1185">Reference proteome</keyword>
<dbReference type="FunFam" id="3.40.50.720:FF:000084">
    <property type="entry name" value="Short-chain dehydrogenase reductase"/>
    <property type="match status" value="1"/>
</dbReference>
<dbReference type="PANTHER" id="PTHR43975:SF2">
    <property type="entry name" value="EG:BACR7A4.14 PROTEIN-RELATED"/>
    <property type="match status" value="1"/>
</dbReference>
<proteinExistence type="inferred from homology"/>
<dbReference type="PANTHER" id="PTHR43975">
    <property type="entry name" value="ZGC:101858"/>
    <property type="match status" value="1"/>
</dbReference>
<dbReference type="InterPro" id="IPR036291">
    <property type="entry name" value="NAD(P)-bd_dom_sf"/>
</dbReference>
<dbReference type="Pfam" id="PF00106">
    <property type="entry name" value="adh_short"/>
    <property type="match status" value="1"/>
</dbReference>
<evidence type="ECO:0000313" key="2">
    <source>
        <dbReference type="EMBL" id="CAG5122649.1"/>
    </source>
</evidence>
<comment type="similarity">
    <text evidence="1">Belongs to the short-chain dehydrogenases/reductases (SDR) family.</text>
</comment>
<name>A0A8S3Z112_9EUPU</name>
<reference evidence="2" key="1">
    <citation type="submission" date="2021-04" db="EMBL/GenBank/DDBJ databases">
        <authorList>
            <consortium name="Molecular Ecology Group"/>
        </authorList>
    </citation>
    <scope>NUCLEOTIDE SEQUENCE</scope>
</reference>
<dbReference type="OrthoDB" id="6046936at2759"/>
<organism evidence="2 3">
    <name type="scientific">Candidula unifasciata</name>
    <dbReference type="NCBI Taxonomy" id="100452"/>
    <lineage>
        <taxon>Eukaryota</taxon>
        <taxon>Metazoa</taxon>
        <taxon>Spiralia</taxon>
        <taxon>Lophotrochozoa</taxon>
        <taxon>Mollusca</taxon>
        <taxon>Gastropoda</taxon>
        <taxon>Heterobranchia</taxon>
        <taxon>Euthyneura</taxon>
        <taxon>Panpulmonata</taxon>
        <taxon>Eupulmonata</taxon>
        <taxon>Stylommatophora</taxon>
        <taxon>Helicina</taxon>
        <taxon>Helicoidea</taxon>
        <taxon>Geomitridae</taxon>
        <taxon>Candidula</taxon>
    </lineage>
</organism>
<dbReference type="Proteomes" id="UP000678393">
    <property type="component" value="Unassembled WGS sequence"/>
</dbReference>
<dbReference type="PRINTS" id="PR00080">
    <property type="entry name" value="SDRFAMILY"/>
</dbReference>
<dbReference type="InterPro" id="IPR002347">
    <property type="entry name" value="SDR_fam"/>
</dbReference>
<comment type="caution">
    <text evidence="2">The sequence shown here is derived from an EMBL/GenBank/DDBJ whole genome shotgun (WGS) entry which is preliminary data.</text>
</comment>
<dbReference type="Gene3D" id="3.40.50.720">
    <property type="entry name" value="NAD(P)-binding Rossmann-like Domain"/>
    <property type="match status" value="1"/>
</dbReference>
<accession>A0A8S3Z112</accession>
<sequence length="248" mass="26598">MASNSFINLQGKVVIITGASAGIGEATAQECARQGCQLMLHGRDTGRLQAVSAACRQLGGQNITVQTTAGDITDPAVQKEIIEETLSAFGKIDILVNNAGMMINRDPLTATREVYKQIMDTNLESVFFLTQLAIPHLIKSKGNVVNVSSIVSHTVMAPHGVRVNSVNPGSVVSLIYKRGQEALSDQQYEEFQQRQASPSVHPLGRMVLASEVADSIVFLASERASFITGQIIFVDGGRHCLGPVPQLK</sequence>
<dbReference type="EMBL" id="CAJHNH020001335">
    <property type="protein sequence ID" value="CAG5122649.1"/>
    <property type="molecule type" value="Genomic_DNA"/>
</dbReference>
<gene>
    <name evidence="2" type="ORF">CUNI_LOCUS8207</name>
</gene>